<evidence type="ECO:0000313" key="3">
    <source>
        <dbReference type="Proteomes" id="UP001066276"/>
    </source>
</evidence>
<dbReference type="Proteomes" id="UP001066276">
    <property type="component" value="Chromosome 10"/>
</dbReference>
<comment type="caution">
    <text evidence="2">The sequence shown here is derived from an EMBL/GenBank/DDBJ whole genome shotgun (WGS) entry which is preliminary data.</text>
</comment>
<gene>
    <name evidence="2" type="ORF">NDU88_001511</name>
</gene>
<feature type="region of interest" description="Disordered" evidence="1">
    <location>
        <begin position="1"/>
        <end position="26"/>
    </location>
</feature>
<organism evidence="2 3">
    <name type="scientific">Pleurodeles waltl</name>
    <name type="common">Iberian ribbed newt</name>
    <dbReference type="NCBI Taxonomy" id="8319"/>
    <lineage>
        <taxon>Eukaryota</taxon>
        <taxon>Metazoa</taxon>
        <taxon>Chordata</taxon>
        <taxon>Craniata</taxon>
        <taxon>Vertebrata</taxon>
        <taxon>Euteleostomi</taxon>
        <taxon>Amphibia</taxon>
        <taxon>Batrachia</taxon>
        <taxon>Caudata</taxon>
        <taxon>Salamandroidea</taxon>
        <taxon>Salamandridae</taxon>
        <taxon>Pleurodelinae</taxon>
        <taxon>Pleurodeles</taxon>
    </lineage>
</organism>
<reference evidence="2" key="1">
    <citation type="journal article" date="2022" name="bioRxiv">
        <title>Sequencing and chromosome-scale assembly of the giantPleurodeles waltlgenome.</title>
        <authorList>
            <person name="Brown T."/>
            <person name="Elewa A."/>
            <person name="Iarovenko S."/>
            <person name="Subramanian E."/>
            <person name="Araus A.J."/>
            <person name="Petzold A."/>
            <person name="Susuki M."/>
            <person name="Suzuki K.-i.T."/>
            <person name="Hayashi T."/>
            <person name="Toyoda A."/>
            <person name="Oliveira C."/>
            <person name="Osipova E."/>
            <person name="Leigh N.D."/>
            <person name="Simon A."/>
            <person name="Yun M.H."/>
        </authorList>
    </citation>
    <scope>NUCLEOTIDE SEQUENCE</scope>
    <source>
        <strain evidence="2">20211129_DDA</strain>
        <tissue evidence="2">Liver</tissue>
    </source>
</reference>
<accession>A0AAV7LZS5</accession>
<evidence type="ECO:0000256" key="1">
    <source>
        <dbReference type="SAM" id="MobiDB-lite"/>
    </source>
</evidence>
<evidence type="ECO:0000313" key="2">
    <source>
        <dbReference type="EMBL" id="KAJ1096369.1"/>
    </source>
</evidence>
<protein>
    <submittedName>
        <fullName evidence="2">Uncharacterized protein</fullName>
    </submittedName>
</protein>
<dbReference type="EMBL" id="JANPWB010000014">
    <property type="protein sequence ID" value="KAJ1096369.1"/>
    <property type="molecule type" value="Genomic_DNA"/>
</dbReference>
<name>A0AAV7LZS5_PLEWA</name>
<sequence>MAASADAFPRALPPGPHLQHCDPCALPPGRPCSLGGEWRRRACRRGDPELASGCAEPSVKGVRRANARGEEGGAAGLAVRPCGPGGPEQPSETNGDTGRDPAEPVRERSVAEAWGPRTGSPWRALPLGPACPLLGLVVEPGCEEVAAEKRGRLASGLPAEGPGLVGVGPRSAAQSARGELLRDGGGGRNLVGPVFGQDGSDVSLRPSVECGTRSFAYLT</sequence>
<dbReference type="AlphaFoldDB" id="A0AAV7LZS5"/>
<feature type="compositionally biased region" description="Basic and acidic residues" evidence="1">
    <location>
        <begin position="97"/>
        <end position="110"/>
    </location>
</feature>
<proteinExistence type="predicted"/>
<feature type="region of interest" description="Disordered" evidence="1">
    <location>
        <begin position="46"/>
        <end position="119"/>
    </location>
</feature>
<keyword evidence="3" id="KW-1185">Reference proteome</keyword>